<accession>A0A919I0M4</accession>
<evidence type="ECO:0000313" key="2">
    <source>
        <dbReference type="Proteomes" id="UP000655094"/>
    </source>
</evidence>
<protein>
    <submittedName>
        <fullName evidence="1">Uncharacterized protein</fullName>
    </submittedName>
</protein>
<reference evidence="1" key="1">
    <citation type="submission" date="2020-10" db="EMBL/GenBank/DDBJ databases">
        <title>Genome Sequence of ESBL Producing Zambian Clinical Strains.</title>
        <authorList>
            <person name="Shawa M."/>
            <person name="Furuta Y."/>
            <person name="Simbotwe M."/>
            <person name="Mulenga E."/>
            <person name="Mubanga M."/>
            <person name="Mulenga G."/>
            <person name="Kaile C."/>
            <person name="Zorigt T."/>
            <person name="Hang'ombe B."/>
            <person name="Higashi H."/>
        </authorList>
    </citation>
    <scope>NUCLEOTIDE SEQUENCE</scope>
    <source>
        <strain evidence="1">Zam_UTH_09</strain>
    </source>
</reference>
<evidence type="ECO:0000313" key="1">
    <source>
        <dbReference type="EMBL" id="GHK58074.1"/>
    </source>
</evidence>
<sequence>MLDEADIRPVPAMDNRLLDHLLRRAPGDQMSPVEQQDAVGPQGGEVKVMQHHADVQLPAGGEPFEQTQQVLLIVKVQRRGGLIEKQPALRRAVAP</sequence>
<dbReference type="AlphaFoldDB" id="A0A919I0M4"/>
<organism evidence="1 2">
    <name type="scientific">Klebsiella pneumoniae</name>
    <dbReference type="NCBI Taxonomy" id="573"/>
    <lineage>
        <taxon>Bacteria</taxon>
        <taxon>Pseudomonadati</taxon>
        <taxon>Pseudomonadota</taxon>
        <taxon>Gammaproteobacteria</taxon>
        <taxon>Enterobacterales</taxon>
        <taxon>Enterobacteriaceae</taxon>
        <taxon>Klebsiella/Raoultella group</taxon>
        <taxon>Klebsiella</taxon>
        <taxon>Klebsiella pneumoniae complex</taxon>
    </lineage>
</organism>
<comment type="caution">
    <text evidence="1">The sequence shown here is derived from an EMBL/GenBank/DDBJ whole genome shotgun (WGS) entry which is preliminary data.</text>
</comment>
<name>A0A919I0M4_KLEPN</name>
<proteinExistence type="predicted"/>
<dbReference type="EMBL" id="BNFF01000002">
    <property type="protein sequence ID" value="GHK58074.1"/>
    <property type="molecule type" value="Genomic_DNA"/>
</dbReference>
<dbReference type="AntiFam" id="ANF00095">
    <property type="entry name" value="Shadow ORF (opposite ABC transporters)"/>
</dbReference>
<dbReference type="Proteomes" id="UP000655094">
    <property type="component" value="Unassembled WGS sequence"/>
</dbReference>
<gene>
    <name evidence="1" type="ORF">KPZU09_78100</name>
</gene>